<proteinExistence type="predicted"/>
<dbReference type="Proteomes" id="UP000011971">
    <property type="component" value="Unassembled WGS sequence"/>
</dbReference>
<sequence length="107" mass="11902">MNRSSNIDSKNELDGASKGSETPDMEKNASPVHLRRIDRDRNMARYYRISVDTALFGLMAVTREWGRIGRSGQSRIDLYPDVAEASAAATALLRAKIHRGYFPTDGS</sequence>
<dbReference type="InterPro" id="IPR049809">
    <property type="entry name" value="YehF/YfeS-like_WGR"/>
</dbReference>
<comment type="caution">
    <text evidence="3">The sequence shown here is derived from an EMBL/GenBank/DDBJ whole genome shotgun (WGS) entry which is preliminary data.</text>
</comment>
<reference evidence="3 4" key="1">
    <citation type="journal article" date="2013" name="Gut Pathog.">
        <title>Draft genome of Ochrobactrum intermedium strain M86 isolated from non-ulcer dyspeptic individual from India.</title>
        <authorList>
            <person name="Kulkarni G."/>
            <person name="Dhotre D."/>
            <person name="Dharne M."/>
            <person name="Shetty S."/>
            <person name="Chowdhury S."/>
            <person name="Misra V."/>
            <person name="Misra S."/>
            <person name="Patole M."/>
            <person name="Shouche Y."/>
        </authorList>
    </citation>
    <scope>NUCLEOTIDE SEQUENCE [LARGE SCALE GENOMIC DNA]</scope>
    <source>
        <strain evidence="3 4">M86</strain>
    </source>
</reference>
<name>M5JSU4_9HYPH</name>
<dbReference type="InterPro" id="IPR008893">
    <property type="entry name" value="WGR_domain"/>
</dbReference>
<feature type="domain" description="WGR" evidence="2">
    <location>
        <begin position="18"/>
        <end position="107"/>
    </location>
</feature>
<dbReference type="Gene3D" id="2.20.140.10">
    <property type="entry name" value="WGR domain"/>
    <property type="match status" value="1"/>
</dbReference>
<feature type="region of interest" description="Disordered" evidence="1">
    <location>
        <begin position="1"/>
        <end position="34"/>
    </location>
</feature>
<dbReference type="Pfam" id="PF05406">
    <property type="entry name" value="WGR"/>
    <property type="match status" value="1"/>
</dbReference>
<accession>M5JSU4</accession>
<dbReference type="CDD" id="cd07996">
    <property type="entry name" value="WGR_MMR_like"/>
    <property type="match status" value="1"/>
</dbReference>
<evidence type="ECO:0000313" key="3">
    <source>
        <dbReference type="EMBL" id="ELT51207.1"/>
    </source>
</evidence>
<organism evidence="3 4">
    <name type="scientific">Brucella intermedia M86</name>
    <dbReference type="NCBI Taxonomy" id="1234597"/>
    <lineage>
        <taxon>Bacteria</taxon>
        <taxon>Pseudomonadati</taxon>
        <taxon>Pseudomonadota</taxon>
        <taxon>Alphaproteobacteria</taxon>
        <taxon>Hyphomicrobiales</taxon>
        <taxon>Brucellaceae</taxon>
        <taxon>Brucella/Ochrobactrum group</taxon>
        <taxon>Brucella</taxon>
    </lineage>
</organism>
<dbReference type="AlphaFoldDB" id="M5JSU4"/>
<dbReference type="InterPro" id="IPR036930">
    <property type="entry name" value="WGR_dom_sf"/>
</dbReference>
<evidence type="ECO:0000259" key="2">
    <source>
        <dbReference type="PROSITE" id="PS51977"/>
    </source>
</evidence>
<dbReference type="EMBL" id="AOGE01000001">
    <property type="protein sequence ID" value="ELT51207.1"/>
    <property type="molecule type" value="Genomic_DNA"/>
</dbReference>
<evidence type="ECO:0000313" key="4">
    <source>
        <dbReference type="Proteomes" id="UP000011971"/>
    </source>
</evidence>
<protein>
    <submittedName>
        <fullName evidence="3">WGR domain-containing protein</fullName>
    </submittedName>
</protein>
<dbReference type="SMART" id="SM00773">
    <property type="entry name" value="WGR"/>
    <property type="match status" value="1"/>
</dbReference>
<dbReference type="PROSITE" id="PS51977">
    <property type="entry name" value="WGR"/>
    <property type="match status" value="1"/>
</dbReference>
<dbReference type="SUPFAM" id="SSF142921">
    <property type="entry name" value="WGR domain-like"/>
    <property type="match status" value="1"/>
</dbReference>
<dbReference type="PATRIC" id="fig|1234597.4.peg.26"/>
<evidence type="ECO:0000256" key="1">
    <source>
        <dbReference type="SAM" id="MobiDB-lite"/>
    </source>
</evidence>
<gene>
    <name evidence="3" type="ORF">D584_00120</name>
</gene>